<proteinExistence type="inferred from homology"/>
<keyword evidence="2 4" id="KW-0378">Hydrolase</keyword>
<dbReference type="OrthoDB" id="10070917at2759"/>
<dbReference type="GO" id="GO:0005975">
    <property type="term" value="P:carbohydrate metabolic process"/>
    <property type="evidence" value="ECO:0007669"/>
    <property type="project" value="InterPro"/>
</dbReference>
<dbReference type="STRING" id="6412.T1FX10"/>
<dbReference type="PANTHER" id="PTHR43053:SF4">
    <property type="entry name" value="MYOGENESIS-REGULATING GLYCOSIDASE"/>
    <property type="match status" value="1"/>
</dbReference>
<dbReference type="SUPFAM" id="SSF51011">
    <property type="entry name" value="Glycosyl hydrolase domain"/>
    <property type="match status" value="1"/>
</dbReference>
<dbReference type="InParanoid" id="T1FX10"/>
<accession>T1FX10</accession>
<evidence type="ECO:0000259" key="7">
    <source>
        <dbReference type="Pfam" id="PF21365"/>
    </source>
</evidence>
<keyword evidence="3 4" id="KW-0326">Glycosidase</keyword>
<dbReference type="RefSeq" id="XP_009009560.1">
    <property type="nucleotide sequence ID" value="XM_009011312.1"/>
</dbReference>
<dbReference type="Pfam" id="PF21365">
    <property type="entry name" value="Glyco_hydro_31_3rd"/>
    <property type="match status" value="1"/>
</dbReference>
<gene>
    <name evidence="9" type="primary">20213358</name>
    <name evidence="8" type="ORF">HELRODRAFT_62459</name>
</gene>
<protein>
    <recommendedName>
        <fullName evidence="11">P-type domain-containing protein</fullName>
    </recommendedName>
</protein>
<keyword evidence="5" id="KW-0472">Membrane</keyword>
<evidence type="ECO:0000256" key="1">
    <source>
        <dbReference type="ARBA" id="ARBA00007806"/>
    </source>
</evidence>
<keyword evidence="5" id="KW-0812">Transmembrane</keyword>
<reference evidence="9" key="3">
    <citation type="submission" date="2015-06" db="UniProtKB">
        <authorList>
            <consortium name="EnsemblMetazoa"/>
        </authorList>
    </citation>
    <scope>IDENTIFICATION</scope>
</reference>
<reference evidence="10" key="1">
    <citation type="submission" date="2012-12" db="EMBL/GenBank/DDBJ databases">
        <authorList>
            <person name="Hellsten U."/>
            <person name="Grimwood J."/>
            <person name="Chapman J.A."/>
            <person name="Shapiro H."/>
            <person name="Aerts A."/>
            <person name="Otillar R.P."/>
            <person name="Terry A.Y."/>
            <person name="Boore J.L."/>
            <person name="Simakov O."/>
            <person name="Marletaz F."/>
            <person name="Cho S.-J."/>
            <person name="Edsinger-Gonzales E."/>
            <person name="Havlak P."/>
            <person name="Kuo D.-H."/>
            <person name="Larsson T."/>
            <person name="Lv J."/>
            <person name="Arendt D."/>
            <person name="Savage R."/>
            <person name="Osoegawa K."/>
            <person name="de Jong P."/>
            <person name="Lindberg D.R."/>
            <person name="Seaver E.C."/>
            <person name="Weisblat D.A."/>
            <person name="Putnam N.H."/>
            <person name="Grigoriev I.V."/>
            <person name="Rokhsar D.S."/>
        </authorList>
    </citation>
    <scope>NUCLEOTIDE SEQUENCE</scope>
</reference>
<dbReference type="Gene3D" id="2.60.40.1180">
    <property type="entry name" value="Golgi alpha-mannosidase II"/>
    <property type="match status" value="1"/>
</dbReference>
<dbReference type="AlphaFoldDB" id="T1FX10"/>
<dbReference type="EMBL" id="AMQM01000249">
    <property type="status" value="NOT_ANNOTATED_CDS"/>
    <property type="molecule type" value="Genomic_DNA"/>
</dbReference>
<dbReference type="InterPro" id="IPR048395">
    <property type="entry name" value="Glyco_hydro_31_C"/>
</dbReference>
<comment type="similarity">
    <text evidence="1 4">Belongs to the glycosyl hydrolase 31 family.</text>
</comment>
<sequence>MLEAKQAKKPWRIFQCDSLVTKQKSEKKLLIFVIFLFLLIVVGLIVIYHFYEEELYYVYKGPKIIVNEKTLDLSISNYLGEQVLKGTLWKSRPKDKLPYDCSEAESAAGDLCLLWKNALKLNIKNLHDQSQNTSHCYEISRTTLGWDFDQEDCFAIGDSHWFGGGLINNYNWPLEKMSFNKKPFLSGNSSRRDVFGPVLERYWLNSKGVAIIANDNSSLHISINAKLSADSNKTDGQFCLYVDSKTEDEDNFADLKYTVCVAPDIKSVHKIAMPIVLDLNVKQKLNYSAPLFDEHFLSTGPYFKSSYDQIKLLSFATNYHNKSYNCRTLLVDDGWEYHYGDVLFDSNKCNDSKGLINQLHMLNFKVSLVVHPQINTDSSSFHYATQNGLLVKDSSGSVPGLTKWISAGVAGVLDLSKNATSWQYSRLKAFQKQHSIDLYHFAGGEVSSLPAKPFFKDAMFDLNQYTQRYAKLASKFGNFVPVESAYRSQKEFILVRLTKLKSTWSSLDGLGSIIPTAFNLGLIGHRIFLPEASGGYSVPSVPNKELFVRWNQLNAFMPFMHLSIPPDYYGQDVLENWQALIELRKKLIIPELIRAYETTDVTEPIIKPIWWLSPQDPEALKCRDEFLIGDKILVAPILEEFSQYRDVYLPVGLWEDKLNDEVHVGPKLLKALFVPLKSIAYFIKK</sequence>
<dbReference type="HOGENOM" id="CLU_008294_0_0_1"/>
<feature type="domain" description="Glycosyl hydrolase family 31 C-terminal" evidence="7">
    <location>
        <begin position="603"/>
        <end position="684"/>
    </location>
</feature>
<evidence type="ECO:0008006" key="11">
    <source>
        <dbReference type="Google" id="ProtNLM"/>
    </source>
</evidence>
<dbReference type="EMBL" id="KB095811">
    <property type="protein sequence ID" value="ESO12840.1"/>
    <property type="molecule type" value="Genomic_DNA"/>
</dbReference>
<dbReference type="Gene3D" id="3.20.20.80">
    <property type="entry name" value="Glycosidases"/>
    <property type="match status" value="1"/>
</dbReference>
<dbReference type="PANTHER" id="PTHR43053">
    <property type="entry name" value="GLYCOSIDASE FAMILY 31"/>
    <property type="match status" value="1"/>
</dbReference>
<dbReference type="GO" id="GO:0004553">
    <property type="term" value="F:hydrolase activity, hydrolyzing O-glycosyl compounds"/>
    <property type="evidence" value="ECO:0007669"/>
    <property type="project" value="InterPro"/>
</dbReference>
<evidence type="ECO:0000256" key="2">
    <source>
        <dbReference type="ARBA" id="ARBA00022801"/>
    </source>
</evidence>
<evidence type="ECO:0000313" key="10">
    <source>
        <dbReference type="Proteomes" id="UP000015101"/>
    </source>
</evidence>
<dbReference type="InterPro" id="IPR050985">
    <property type="entry name" value="Alpha-glycosidase_related"/>
</dbReference>
<dbReference type="Pfam" id="PF01055">
    <property type="entry name" value="Glyco_hydro_31_2nd"/>
    <property type="match status" value="1"/>
</dbReference>
<evidence type="ECO:0000259" key="6">
    <source>
        <dbReference type="Pfam" id="PF01055"/>
    </source>
</evidence>
<evidence type="ECO:0000256" key="4">
    <source>
        <dbReference type="RuleBase" id="RU361185"/>
    </source>
</evidence>
<dbReference type="CTD" id="20213358"/>
<dbReference type="EnsemblMetazoa" id="HelroT62459">
    <property type="protein sequence ID" value="HelroP62459"/>
    <property type="gene ID" value="HelroG62459"/>
</dbReference>
<feature type="domain" description="Glycoside hydrolase family 31 TIM barrel" evidence="6">
    <location>
        <begin position="307"/>
        <end position="588"/>
    </location>
</feature>
<organism evidence="9 10">
    <name type="scientific">Helobdella robusta</name>
    <name type="common">Californian leech</name>
    <dbReference type="NCBI Taxonomy" id="6412"/>
    <lineage>
        <taxon>Eukaryota</taxon>
        <taxon>Metazoa</taxon>
        <taxon>Spiralia</taxon>
        <taxon>Lophotrochozoa</taxon>
        <taxon>Annelida</taxon>
        <taxon>Clitellata</taxon>
        <taxon>Hirudinea</taxon>
        <taxon>Rhynchobdellida</taxon>
        <taxon>Glossiphoniidae</taxon>
        <taxon>Helobdella</taxon>
    </lineage>
</organism>
<dbReference type="Proteomes" id="UP000015101">
    <property type="component" value="Unassembled WGS sequence"/>
</dbReference>
<name>T1FX10_HELRO</name>
<dbReference type="SUPFAM" id="SSF51445">
    <property type="entry name" value="(Trans)glycosidases"/>
    <property type="match status" value="1"/>
</dbReference>
<dbReference type="InterPro" id="IPR000322">
    <property type="entry name" value="Glyco_hydro_31_TIM"/>
</dbReference>
<dbReference type="OMA" id="CLEWREY"/>
<keyword evidence="5" id="KW-1133">Transmembrane helix</keyword>
<dbReference type="InterPro" id="IPR017853">
    <property type="entry name" value="GH"/>
</dbReference>
<evidence type="ECO:0000256" key="3">
    <source>
        <dbReference type="ARBA" id="ARBA00023295"/>
    </source>
</evidence>
<dbReference type="InterPro" id="IPR013780">
    <property type="entry name" value="Glyco_hydro_b"/>
</dbReference>
<reference evidence="8 10" key="2">
    <citation type="journal article" date="2013" name="Nature">
        <title>Insights into bilaterian evolution from three spiralian genomes.</title>
        <authorList>
            <person name="Simakov O."/>
            <person name="Marletaz F."/>
            <person name="Cho S.J."/>
            <person name="Edsinger-Gonzales E."/>
            <person name="Havlak P."/>
            <person name="Hellsten U."/>
            <person name="Kuo D.H."/>
            <person name="Larsson T."/>
            <person name="Lv J."/>
            <person name="Arendt D."/>
            <person name="Savage R."/>
            <person name="Osoegawa K."/>
            <person name="de Jong P."/>
            <person name="Grimwood J."/>
            <person name="Chapman J.A."/>
            <person name="Shapiro H."/>
            <person name="Aerts A."/>
            <person name="Otillar R.P."/>
            <person name="Terry A.Y."/>
            <person name="Boore J.L."/>
            <person name="Grigoriev I.V."/>
            <person name="Lindberg D.R."/>
            <person name="Seaver E.C."/>
            <person name="Weisblat D.A."/>
            <person name="Putnam N.H."/>
            <person name="Rokhsar D.S."/>
        </authorList>
    </citation>
    <scope>NUCLEOTIDE SEQUENCE</scope>
</reference>
<keyword evidence="10" id="KW-1185">Reference proteome</keyword>
<feature type="transmembrane region" description="Helical" evidence="5">
    <location>
        <begin position="29"/>
        <end position="51"/>
    </location>
</feature>
<dbReference type="eggNOG" id="KOG1065">
    <property type="taxonomic scope" value="Eukaryota"/>
</dbReference>
<dbReference type="KEGG" id="hro:HELRODRAFT_62459"/>
<evidence type="ECO:0000256" key="5">
    <source>
        <dbReference type="SAM" id="Phobius"/>
    </source>
</evidence>
<evidence type="ECO:0000313" key="8">
    <source>
        <dbReference type="EMBL" id="ESO12840.1"/>
    </source>
</evidence>
<dbReference type="GeneID" id="20213358"/>
<evidence type="ECO:0000313" key="9">
    <source>
        <dbReference type="EnsemblMetazoa" id="HelroP62459"/>
    </source>
</evidence>
<dbReference type="CDD" id="cd06592">
    <property type="entry name" value="GH31_NET37"/>
    <property type="match status" value="1"/>
</dbReference>